<keyword evidence="6 16" id="KW-0479">Metal-binding</keyword>
<dbReference type="EMBL" id="SPOI01000034">
    <property type="protein sequence ID" value="TIB39373.1"/>
    <property type="molecule type" value="Genomic_DNA"/>
</dbReference>
<sequence>MRIARMSVPLRSLSVTPLRFANNTTQGYPESGTPSKKDVQLEKDQGLKDLSKKSAVGTQEGVHFQMTPPFQQKGAGAGLEVNNKPLGDYLLTHPVYTNEELESVKVLEFTKKTFSDKCANALVKLMRTSFDLVTGYKHKEVTPEVKDKPLDWLISKGYVLSEKQWLRRFIFLESVAGCPGFVAAMVRHLRSLRRMNRDGGYINMLLAEAENERMHLMSFLAVEKPSVSMRAMVLAAQGVFFNAFFLGYLINPKICHRFTAVLEEEAVVTYTRAIEEIQNGYVPGWTNKKIPQIARGYWQLPESATMLDLCHVVRADESNHRFTNHTLSELDLDKHLNPLSLQEPDAVTRGTKLGFTREESAAWLAETSSAIQKKKDEGSYVRPHSH</sequence>
<keyword evidence="7" id="KW-0999">Mitochondrion inner membrane</keyword>
<evidence type="ECO:0000256" key="17">
    <source>
        <dbReference type="SAM" id="MobiDB-lite"/>
    </source>
</evidence>
<keyword evidence="9 16" id="KW-0249">Electron transport</keyword>
<dbReference type="GO" id="GO:0046872">
    <property type="term" value="F:metal ion binding"/>
    <property type="evidence" value="ECO:0007669"/>
    <property type="project" value="UniProtKB-UniRule"/>
</dbReference>
<dbReference type="FunFam" id="1.20.1260.140:FF:000002">
    <property type="entry name" value="Alternative oxidase"/>
    <property type="match status" value="1"/>
</dbReference>
<evidence type="ECO:0000256" key="14">
    <source>
        <dbReference type="ARBA" id="ARBA00023136"/>
    </source>
</evidence>
<evidence type="ECO:0000313" key="20">
    <source>
        <dbReference type="Proteomes" id="UP000306954"/>
    </source>
</evidence>
<evidence type="ECO:0000256" key="15">
    <source>
        <dbReference type="ARBA" id="ARBA00025285"/>
    </source>
</evidence>
<evidence type="ECO:0000256" key="1">
    <source>
        <dbReference type="ARBA" id="ARBA00004273"/>
    </source>
</evidence>
<keyword evidence="12 16" id="KW-0408">Iron</keyword>
<dbReference type="GO" id="GO:0009916">
    <property type="term" value="F:alternative oxidase activity"/>
    <property type="evidence" value="ECO:0007669"/>
    <property type="project" value="UniProtKB-UniRule"/>
</dbReference>
<comment type="cofactor">
    <cofactor evidence="16">
        <name>Fe cation</name>
        <dbReference type="ChEBI" id="CHEBI:24875"/>
    </cofactor>
    <text evidence="16">Binds 2 iron ions per subunit.</text>
</comment>
<comment type="caution">
    <text evidence="19">The sequence shown here is derived from an EMBL/GenBank/DDBJ whole genome shotgun (WGS) entry which is preliminary data.</text>
</comment>
<dbReference type="Proteomes" id="UP000310689">
    <property type="component" value="Unassembled WGS sequence"/>
</dbReference>
<proteinExistence type="inferred from homology"/>
<evidence type="ECO:0000313" key="21">
    <source>
        <dbReference type="Proteomes" id="UP000310689"/>
    </source>
</evidence>
<keyword evidence="13" id="KW-0496">Mitochondrion</keyword>
<dbReference type="AlphaFoldDB" id="A0A4T0G496"/>
<organism evidence="19 21">
    <name type="scientific">Wallemia ichthyophaga</name>
    <dbReference type="NCBI Taxonomy" id="245174"/>
    <lineage>
        <taxon>Eukaryota</taxon>
        <taxon>Fungi</taxon>
        <taxon>Dikarya</taxon>
        <taxon>Basidiomycota</taxon>
        <taxon>Wallemiomycotina</taxon>
        <taxon>Wallemiomycetes</taxon>
        <taxon>Wallemiales</taxon>
        <taxon>Wallemiaceae</taxon>
        <taxon>Wallemia</taxon>
    </lineage>
</organism>
<dbReference type="GO" id="GO:0098803">
    <property type="term" value="C:respiratory chain complex"/>
    <property type="evidence" value="ECO:0007669"/>
    <property type="project" value="UniProtKB-UniRule"/>
</dbReference>
<evidence type="ECO:0000256" key="12">
    <source>
        <dbReference type="ARBA" id="ARBA00023004"/>
    </source>
</evidence>
<evidence type="ECO:0000256" key="5">
    <source>
        <dbReference type="ARBA" id="ARBA00022692"/>
    </source>
</evidence>
<dbReference type="Pfam" id="PF01786">
    <property type="entry name" value="AOX"/>
    <property type="match status" value="1"/>
</dbReference>
<gene>
    <name evidence="19" type="ORF">E3P86_01150</name>
    <name evidence="18" type="ORF">E3P90_00044</name>
</gene>
<keyword evidence="4 16" id="KW-0679">Respiratory chain</keyword>
<dbReference type="EMBL" id="SPOF01000001">
    <property type="protein sequence ID" value="TIB17396.1"/>
    <property type="molecule type" value="Genomic_DNA"/>
</dbReference>
<reference evidence="20 21" key="1">
    <citation type="submission" date="2019-03" db="EMBL/GenBank/DDBJ databases">
        <title>Sequencing 23 genomes of Wallemia ichthyophaga.</title>
        <authorList>
            <person name="Gostincar C."/>
        </authorList>
    </citation>
    <scope>NUCLEOTIDE SEQUENCE [LARGE SCALE GENOMIC DNA]</scope>
    <source>
        <strain evidence="19 21">EXF-6200</strain>
        <strain evidence="18 20">EXF-8621</strain>
    </source>
</reference>
<dbReference type="OrthoDB" id="16906at2759"/>
<dbReference type="PANTHER" id="PTHR31803:SF3">
    <property type="entry name" value="ALTERNATIVE OXIDASE"/>
    <property type="match status" value="1"/>
</dbReference>
<evidence type="ECO:0000313" key="18">
    <source>
        <dbReference type="EMBL" id="TIB17396.1"/>
    </source>
</evidence>
<dbReference type="Gene3D" id="1.20.1260.140">
    <property type="entry name" value="Alternative oxidase"/>
    <property type="match status" value="1"/>
</dbReference>
<evidence type="ECO:0000256" key="2">
    <source>
        <dbReference type="ARBA" id="ARBA00008388"/>
    </source>
</evidence>
<evidence type="ECO:0000256" key="6">
    <source>
        <dbReference type="ARBA" id="ARBA00022723"/>
    </source>
</evidence>
<evidence type="ECO:0000256" key="4">
    <source>
        <dbReference type="ARBA" id="ARBA00022660"/>
    </source>
</evidence>
<evidence type="ECO:0000256" key="8">
    <source>
        <dbReference type="ARBA" id="ARBA00022946"/>
    </source>
</evidence>
<dbReference type="InterPro" id="IPR002680">
    <property type="entry name" value="AOX"/>
</dbReference>
<evidence type="ECO:0000256" key="16">
    <source>
        <dbReference type="RuleBase" id="RU003779"/>
    </source>
</evidence>
<dbReference type="EC" id="1.-.-.-" evidence="16"/>
<feature type="compositionally biased region" description="Polar residues" evidence="17">
    <location>
        <begin position="21"/>
        <end position="34"/>
    </location>
</feature>
<accession>A0A4T0G496</accession>
<dbReference type="CDD" id="cd01053">
    <property type="entry name" value="AOX"/>
    <property type="match status" value="1"/>
</dbReference>
<evidence type="ECO:0000256" key="9">
    <source>
        <dbReference type="ARBA" id="ARBA00022982"/>
    </source>
</evidence>
<keyword evidence="10" id="KW-1133">Transmembrane helix</keyword>
<dbReference type="GO" id="GO:0010230">
    <property type="term" value="P:alternative respiration"/>
    <property type="evidence" value="ECO:0007669"/>
    <property type="project" value="TreeGrafter"/>
</dbReference>
<comment type="similarity">
    <text evidence="2 16">Belongs to the alternative oxidase family.</text>
</comment>
<feature type="region of interest" description="Disordered" evidence="17">
    <location>
        <begin position="21"/>
        <end position="41"/>
    </location>
</feature>
<name>A0A4T0G496_WALIC</name>
<evidence type="ECO:0000256" key="10">
    <source>
        <dbReference type="ARBA" id="ARBA00022989"/>
    </source>
</evidence>
<dbReference type="PANTHER" id="PTHR31803">
    <property type="entry name" value="ALTERNATIVE OXIDASE"/>
    <property type="match status" value="1"/>
</dbReference>
<dbReference type="GO" id="GO:0005743">
    <property type="term" value="C:mitochondrial inner membrane"/>
    <property type="evidence" value="ECO:0007669"/>
    <property type="project" value="UniProtKB-SubCell"/>
</dbReference>
<keyword evidence="5 16" id="KW-0812">Transmembrane</keyword>
<dbReference type="OMA" id="IDYWRLK"/>
<keyword evidence="8" id="KW-0809">Transit peptide</keyword>
<evidence type="ECO:0000256" key="7">
    <source>
        <dbReference type="ARBA" id="ARBA00022792"/>
    </source>
</evidence>
<evidence type="ECO:0000256" key="3">
    <source>
        <dbReference type="ARBA" id="ARBA00022448"/>
    </source>
</evidence>
<evidence type="ECO:0000256" key="11">
    <source>
        <dbReference type="ARBA" id="ARBA00023002"/>
    </source>
</evidence>
<keyword evidence="3" id="KW-0813">Transport</keyword>
<evidence type="ECO:0000256" key="13">
    <source>
        <dbReference type="ARBA" id="ARBA00023128"/>
    </source>
</evidence>
<comment type="subcellular location">
    <subcellularLocation>
        <location evidence="1">Mitochondrion inner membrane</location>
    </subcellularLocation>
</comment>
<dbReference type="InterPro" id="IPR038659">
    <property type="entry name" value="AOX_sf"/>
</dbReference>
<evidence type="ECO:0000313" key="19">
    <source>
        <dbReference type="EMBL" id="TIB39373.1"/>
    </source>
</evidence>
<keyword evidence="11 16" id="KW-0560">Oxidoreductase</keyword>
<comment type="function">
    <text evidence="15">Catalyzes cyanide-resistant oxygen consumption. May increase respiration when the cytochrome respiratory pathway is restricted, or in response to low temperatures.</text>
</comment>
<protein>
    <recommendedName>
        <fullName evidence="16">Alternative oxidase</fullName>
        <ecNumber evidence="16">1.-.-.-</ecNumber>
    </recommendedName>
</protein>
<dbReference type="Proteomes" id="UP000306954">
    <property type="component" value="Unassembled WGS sequence"/>
</dbReference>
<keyword evidence="14 16" id="KW-0472">Membrane</keyword>